<feature type="chain" id="PRO_5037603142" description="Secreted protein" evidence="1">
    <location>
        <begin position="32"/>
        <end position="319"/>
    </location>
</feature>
<dbReference type="Proteomes" id="UP000657385">
    <property type="component" value="Unassembled WGS sequence"/>
</dbReference>
<keyword evidence="1" id="KW-0732">Signal</keyword>
<dbReference type="InterPro" id="IPR006311">
    <property type="entry name" value="TAT_signal"/>
</dbReference>
<reference evidence="2" key="1">
    <citation type="submission" date="2020-11" db="EMBL/GenBank/DDBJ databases">
        <title>Isolation and identification of active actinomycetes.</title>
        <authorList>
            <person name="Yu B."/>
        </authorList>
    </citation>
    <scope>NUCLEOTIDE SEQUENCE</scope>
    <source>
        <strain evidence="2">NEAU-YB345</strain>
    </source>
</reference>
<gene>
    <name evidence="2" type="ORF">I2501_36465</name>
</gene>
<dbReference type="PROSITE" id="PS51318">
    <property type="entry name" value="TAT"/>
    <property type="match status" value="1"/>
</dbReference>
<name>A0A931BG48_9ACTN</name>
<dbReference type="AlphaFoldDB" id="A0A931BG48"/>
<dbReference type="RefSeq" id="WP_196198367.1">
    <property type="nucleotide sequence ID" value="NZ_JADPRT010000023.1"/>
</dbReference>
<sequence>MNIRHRLVGAVAVVAAAASGALALLPGTANAATPATVGSPLTISSTAAQAGPLLPGVAKTFDFSVTNHSDAALPVTGALGGSLHGAIPAQYGGVTVGVQAVHAPATTSMFGSQDGGYIGAFYPKGGQWGSDFKLPAHATYTWKITVEAGKAFPINDDGFQLNFGVDDTANYKNSVGRTLDFRVGTWKSGGPIVTTVQGHGTLTPQRPVDLQVTFTNRTGQPLAEQLSPWIGTELNSGSLKNVELAFDLWKNGHWVQLGDYNGGLPVLPAHLANGSSVTEMVRVRVVSWGATKATAGEIPVSVAYDGFTGLVTKDVYTVR</sequence>
<evidence type="ECO:0000256" key="1">
    <source>
        <dbReference type="SAM" id="SignalP"/>
    </source>
</evidence>
<evidence type="ECO:0008006" key="4">
    <source>
        <dbReference type="Google" id="ProtNLM"/>
    </source>
</evidence>
<dbReference type="EMBL" id="JADPRT010000023">
    <property type="protein sequence ID" value="MBF9073523.1"/>
    <property type="molecule type" value="Genomic_DNA"/>
</dbReference>
<keyword evidence="3" id="KW-1185">Reference proteome</keyword>
<organism evidence="2 3">
    <name type="scientific">Streptacidiphilus fuscans</name>
    <dbReference type="NCBI Taxonomy" id="2789292"/>
    <lineage>
        <taxon>Bacteria</taxon>
        <taxon>Bacillati</taxon>
        <taxon>Actinomycetota</taxon>
        <taxon>Actinomycetes</taxon>
        <taxon>Kitasatosporales</taxon>
        <taxon>Streptomycetaceae</taxon>
        <taxon>Streptacidiphilus</taxon>
    </lineage>
</organism>
<evidence type="ECO:0000313" key="3">
    <source>
        <dbReference type="Proteomes" id="UP000657385"/>
    </source>
</evidence>
<comment type="caution">
    <text evidence="2">The sequence shown here is derived from an EMBL/GenBank/DDBJ whole genome shotgun (WGS) entry which is preliminary data.</text>
</comment>
<evidence type="ECO:0000313" key="2">
    <source>
        <dbReference type="EMBL" id="MBF9073523.1"/>
    </source>
</evidence>
<accession>A0A931BG48</accession>
<protein>
    <recommendedName>
        <fullName evidence="4">Secreted protein</fullName>
    </recommendedName>
</protein>
<proteinExistence type="predicted"/>
<feature type="signal peptide" evidence="1">
    <location>
        <begin position="1"/>
        <end position="31"/>
    </location>
</feature>